<feature type="domain" description="Tyrosine specific protein phosphatases" evidence="5">
    <location>
        <begin position="69"/>
        <end position="128"/>
    </location>
</feature>
<dbReference type="GO" id="GO:0005737">
    <property type="term" value="C:cytoplasm"/>
    <property type="evidence" value="ECO:0007669"/>
    <property type="project" value="TreeGrafter"/>
</dbReference>
<dbReference type="STRING" id="451379.A0A0N5AQG5"/>
<keyword evidence="3" id="KW-0904">Protein phosphatase</keyword>
<dbReference type="Gene3D" id="3.90.190.10">
    <property type="entry name" value="Protein tyrosine phosphatase superfamily"/>
    <property type="match status" value="1"/>
</dbReference>
<dbReference type="SMART" id="SM00195">
    <property type="entry name" value="DSPc"/>
    <property type="match status" value="1"/>
</dbReference>
<dbReference type="PRINTS" id="PR01908">
    <property type="entry name" value="ADSPHPHTASE"/>
</dbReference>
<dbReference type="PANTHER" id="PTHR45961">
    <property type="entry name" value="IP21249P"/>
    <property type="match status" value="1"/>
</dbReference>
<dbReference type="GO" id="GO:0004721">
    <property type="term" value="F:phosphoprotein phosphatase activity"/>
    <property type="evidence" value="ECO:0007669"/>
    <property type="project" value="UniProtKB-KW"/>
</dbReference>
<evidence type="ECO:0000256" key="3">
    <source>
        <dbReference type="ARBA" id="ARBA00022912"/>
    </source>
</evidence>
<dbReference type="CDD" id="cd14514">
    <property type="entry name" value="DUSP14-like"/>
    <property type="match status" value="1"/>
</dbReference>
<dbReference type="PANTHER" id="PTHR45961:SF6">
    <property type="entry name" value="IP21249P"/>
    <property type="match status" value="1"/>
</dbReference>
<keyword evidence="6" id="KW-1185">Reference proteome</keyword>
<dbReference type="InterPro" id="IPR016130">
    <property type="entry name" value="Tyr_Pase_AS"/>
</dbReference>
<dbReference type="PROSITE" id="PS50056">
    <property type="entry name" value="TYR_PHOSPHATASE_2"/>
    <property type="match status" value="1"/>
</dbReference>
<sequence>MPRPSNYCQMTEITNYLYLAGVPAVTPEKLKRKRITCVINATVEQPNLYVPGIDYMKIAINDNILTQIDQYFDIVADKIKSVKERGGRVLVHCVAGVSRSATLCIIYLVKYENVTLRQAYYCIKAVRPIIKPNIGFWRQMVEYEKKYKGFYFSNFHVKYN</sequence>
<proteinExistence type="inferred from homology"/>
<organism evidence="6 7">
    <name type="scientific">Syphacia muris</name>
    <dbReference type="NCBI Taxonomy" id="451379"/>
    <lineage>
        <taxon>Eukaryota</taxon>
        <taxon>Metazoa</taxon>
        <taxon>Ecdysozoa</taxon>
        <taxon>Nematoda</taxon>
        <taxon>Chromadorea</taxon>
        <taxon>Rhabditida</taxon>
        <taxon>Spirurina</taxon>
        <taxon>Oxyuridomorpha</taxon>
        <taxon>Oxyuroidea</taxon>
        <taxon>Oxyuridae</taxon>
        <taxon>Syphacia</taxon>
    </lineage>
</organism>
<dbReference type="InterPro" id="IPR000387">
    <property type="entry name" value="Tyr_Pase_dom"/>
</dbReference>
<dbReference type="Pfam" id="PF00782">
    <property type="entry name" value="DSPc"/>
    <property type="match status" value="1"/>
</dbReference>
<dbReference type="PROSITE" id="PS00383">
    <property type="entry name" value="TYR_PHOSPHATASE_1"/>
    <property type="match status" value="1"/>
</dbReference>
<dbReference type="WBParaSite" id="SMUV_0000692901-mRNA-1">
    <property type="protein sequence ID" value="SMUV_0000692901-mRNA-1"/>
    <property type="gene ID" value="SMUV_0000692901"/>
</dbReference>
<comment type="similarity">
    <text evidence="1">Belongs to the protein-tyrosine phosphatase family. Non-receptor class dual specificity subfamily.</text>
</comment>
<dbReference type="PROSITE" id="PS50054">
    <property type="entry name" value="TYR_PHOSPHATASE_DUAL"/>
    <property type="match status" value="1"/>
</dbReference>
<dbReference type="InterPro" id="IPR020422">
    <property type="entry name" value="TYR_PHOSPHATASE_DUAL_dom"/>
</dbReference>
<evidence type="ECO:0000259" key="5">
    <source>
        <dbReference type="PROSITE" id="PS50056"/>
    </source>
</evidence>
<dbReference type="InterPro" id="IPR000340">
    <property type="entry name" value="Dual-sp_phosphatase_cat-dom"/>
</dbReference>
<dbReference type="AlphaFoldDB" id="A0A0N5AQG5"/>
<evidence type="ECO:0000313" key="7">
    <source>
        <dbReference type="WBParaSite" id="SMUV_0000692901-mRNA-1"/>
    </source>
</evidence>
<evidence type="ECO:0000313" key="6">
    <source>
        <dbReference type="Proteomes" id="UP000046393"/>
    </source>
</evidence>
<evidence type="ECO:0000256" key="2">
    <source>
        <dbReference type="ARBA" id="ARBA00022801"/>
    </source>
</evidence>
<keyword evidence="2" id="KW-0378">Hydrolase</keyword>
<dbReference type="InterPro" id="IPR029021">
    <property type="entry name" value="Prot-tyrosine_phosphatase-like"/>
</dbReference>
<protein>
    <submittedName>
        <fullName evidence="7">Protein-tyrosine-phosphatase</fullName>
    </submittedName>
</protein>
<dbReference type="Proteomes" id="UP000046393">
    <property type="component" value="Unplaced"/>
</dbReference>
<evidence type="ECO:0000256" key="1">
    <source>
        <dbReference type="ARBA" id="ARBA00008601"/>
    </source>
</evidence>
<feature type="domain" description="Tyrosine-protein phosphatase" evidence="4">
    <location>
        <begin position="9"/>
        <end position="149"/>
    </location>
</feature>
<dbReference type="InterPro" id="IPR052103">
    <property type="entry name" value="Dual_spec_Phospatases"/>
</dbReference>
<evidence type="ECO:0000259" key="4">
    <source>
        <dbReference type="PROSITE" id="PS50054"/>
    </source>
</evidence>
<name>A0A0N5AQG5_9BILA</name>
<reference evidence="7" key="1">
    <citation type="submission" date="2017-02" db="UniProtKB">
        <authorList>
            <consortium name="WormBaseParasite"/>
        </authorList>
    </citation>
    <scope>IDENTIFICATION</scope>
</reference>
<dbReference type="SUPFAM" id="SSF52799">
    <property type="entry name" value="(Phosphotyrosine protein) phosphatases II"/>
    <property type="match status" value="1"/>
</dbReference>
<accession>A0A0N5AQG5</accession>